<dbReference type="InterPro" id="IPR001036">
    <property type="entry name" value="Acrflvin-R"/>
</dbReference>
<feature type="non-terminal residue" evidence="1">
    <location>
        <position position="133"/>
    </location>
</feature>
<protein>
    <submittedName>
        <fullName evidence="1">Efflux RND transporter permease subunit</fullName>
    </submittedName>
</protein>
<feature type="non-terminal residue" evidence="1">
    <location>
        <position position="1"/>
    </location>
</feature>
<dbReference type="Gene3D" id="3.30.2090.10">
    <property type="entry name" value="Multidrug efflux transporter AcrB TolC docking domain, DN and DC subdomains"/>
    <property type="match status" value="1"/>
</dbReference>
<dbReference type="PANTHER" id="PTHR32063:SF78">
    <property type="entry name" value="ACRB_ACRD_ACRF FAMILY PROTEIN"/>
    <property type="match status" value="1"/>
</dbReference>
<organism evidence="1 2">
    <name type="scientific">Streptomyces javensis</name>
    <dbReference type="NCBI Taxonomy" id="114698"/>
    <lineage>
        <taxon>Bacteria</taxon>
        <taxon>Bacillati</taxon>
        <taxon>Actinomycetota</taxon>
        <taxon>Actinomycetes</taxon>
        <taxon>Kitasatosporales</taxon>
        <taxon>Streptomycetaceae</taxon>
        <taxon>Streptomyces</taxon>
        <taxon>Streptomyces violaceusniger group</taxon>
    </lineage>
</organism>
<dbReference type="SUPFAM" id="SSF82693">
    <property type="entry name" value="Multidrug efflux transporter AcrB pore domain, PN1, PN2, PC1 and PC2 subdomains"/>
    <property type="match status" value="2"/>
</dbReference>
<dbReference type="Proteomes" id="UP000638849">
    <property type="component" value="Unassembled WGS sequence"/>
</dbReference>
<name>A0ABS0RUY0_9ACTN</name>
<comment type="caution">
    <text evidence="1">The sequence shown here is derived from an EMBL/GenBank/DDBJ whole genome shotgun (WGS) entry which is preliminary data.</text>
</comment>
<dbReference type="Gene3D" id="3.30.70.1320">
    <property type="entry name" value="Multidrug efflux transporter AcrB pore domain like"/>
    <property type="match status" value="1"/>
</dbReference>
<evidence type="ECO:0000313" key="1">
    <source>
        <dbReference type="EMBL" id="MBI0320619.1"/>
    </source>
</evidence>
<gene>
    <name evidence="1" type="ORF">JBF12_48280</name>
</gene>
<sequence>TMASLVTTPLERQFGQISGLELMTSDSSAGLSTIILQFSMDRDIDIAAQDVQAAIRQATLPSSLPYQPVYNRVNPADAAIVTLKLTSDTRPLRDVNNYADSILAQRLSQVQGVGLVSIAGNVRPAVRIQVNPA</sequence>
<evidence type="ECO:0000313" key="2">
    <source>
        <dbReference type="Proteomes" id="UP000638849"/>
    </source>
</evidence>
<reference evidence="1 2" key="1">
    <citation type="submission" date="2020-12" db="EMBL/GenBank/DDBJ databases">
        <authorList>
            <person name="Kusuma A.B."/>
            <person name="Nouioui I."/>
            <person name="Goodfellow M."/>
        </authorList>
    </citation>
    <scope>NUCLEOTIDE SEQUENCE [LARGE SCALE GENOMIC DNA]</scope>
    <source>
        <strain evidence="1 2">DSM 41764</strain>
    </source>
</reference>
<dbReference type="Pfam" id="PF00873">
    <property type="entry name" value="ACR_tran"/>
    <property type="match status" value="1"/>
</dbReference>
<keyword evidence="2" id="KW-1185">Reference proteome</keyword>
<dbReference type="Gene3D" id="3.30.70.1430">
    <property type="entry name" value="Multidrug efflux transporter AcrB pore domain"/>
    <property type="match status" value="1"/>
</dbReference>
<dbReference type="InterPro" id="IPR027463">
    <property type="entry name" value="AcrB_DN_DC_subdom"/>
</dbReference>
<accession>A0ABS0RUY0</accession>
<dbReference type="PANTHER" id="PTHR32063">
    <property type="match status" value="1"/>
</dbReference>
<proteinExistence type="predicted"/>
<dbReference type="EMBL" id="JAEEAQ010001705">
    <property type="protein sequence ID" value="MBI0320619.1"/>
    <property type="molecule type" value="Genomic_DNA"/>
</dbReference>